<dbReference type="RefSeq" id="WP_248668489.1">
    <property type="nucleotide sequence ID" value="NZ_JALPRX010000081.1"/>
</dbReference>
<dbReference type="Proteomes" id="UP001139516">
    <property type="component" value="Unassembled WGS sequence"/>
</dbReference>
<feature type="region of interest" description="Disordered" evidence="1">
    <location>
        <begin position="1"/>
        <end position="31"/>
    </location>
</feature>
<gene>
    <name evidence="2" type="ORF">M0638_18515</name>
</gene>
<dbReference type="EMBL" id="JALPRX010000081">
    <property type="protein sequence ID" value="MCK8786374.1"/>
    <property type="molecule type" value="Genomic_DNA"/>
</dbReference>
<accession>A0A9X2BXX0</accession>
<name>A0A9X2BXX0_9PROT</name>
<proteinExistence type="predicted"/>
<protein>
    <submittedName>
        <fullName evidence="2">Uncharacterized protein</fullName>
    </submittedName>
</protein>
<reference evidence="2" key="1">
    <citation type="submission" date="2022-04" db="EMBL/GenBank/DDBJ databases">
        <title>Roseomonas acroporae sp. nov., isolated from coral Acropora digitifera.</title>
        <authorList>
            <person name="Sun H."/>
        </authorList>
    </citation>
    <scope>NUCLEOTIDE SEQUENCE</scope>
    <source>
        <strain evidence="2">NAR14</strain>
    </source>
</reference>
<keyword evidence="3" id="KW-1185">Reference proteome</keyword>
<sequence length="392" mass="39556">MSPPDLPGRDPPDFDPPGFDPPGFDPPAFDLPGFLRQLPDRLPRAGDAARTAFPPGDGVATPDRLLARAAFVLAARHALRRHGDGPAGLLVATGAEREMLLAGLPPGRVPDMVPLDLAAGVLPALDRLTPPAAHGRWATACVSPAAGPALQIALLRRLAGPVGAGMAEGGTLLLCPPAGAAGLLLAAADCFGTGAALHPFAMPAGIGCDLVLARTCPAAPLPGAPGGLDAAGEVGCLTAVHDPDLDLAEAHPDGRLFAATPDETVGHAVAGLAFRWRGRLAAMLHPGPSTRPRRALRGAMGLVLDFGREGGGWHRLFLAVSEPPPAGRLGHLPGWGAGAPPDAVLALGGERALLLDLPALAPAGWSGEVILSVRVEDLPRAALGASVSLVAG</sequence>
<evidence type="ECO:0000313" key="2">
    <source>
        <dbReference type="EMBL" id="MCK8786374.1"/>
    </source>
</evidence>
<evidence type="ECO:0000313" key="3">
    <source>
        <dbReference type="Proteomes" id="UP001139516"/>
    </source>
</evidence>
<organism evidence="2 3">
    <name type="scientific">Roseomonas acroporae</name>
    <dbReference type="NCBI Taxonomy" id="2937791"/>
    <lineage>
        <taxon>Bacteria</taxon>
        <taxon>Pseudomonadati</taxon>
        <taxon>Pseudomonadota</taxon>
        <taxon>Alphaproteobacteria</taxon>
        <taxon>Acetobacterales</taxon>
        <taxon>Roseomonadaceae</taxon>
        <taxon>Roseomonas</taxon>
    </lineage>
</organism>
<dbReference type="AlphaFoldDB" id="A0A9X2BXX0"/>
<evidence type="ECO:0000256" key="1">
    <source>
        <dbReference type="SAM" id="MobiDB-lite"/>
    </source>
</evidence>
<comment type="caution">
    <text evidence="2">The sequence shown here is derived from an EMBL/GenBank/DDBJ whole genome shotgun (WGS) entry which is preliminary data.</text>
</comment>
<feature type="compositionally biased region" description="Pro residues" evidence="1">
    <location>
        <begin position="14"/>
        <end position="25"/>
    </location>
</feature>